<dbReference type="Proteomes" id="UP000018438">
    <property type="component" value="Unassembled WGS sequence"/>
</dbReference>
<reference evidence="1 2" key="1">
    <citation type="submission" date="2013-02" db="EMBL/GenBank/DDBJ databases">
        <title>The Genome Sequence of Acinetobacter schindleri NIPH 900.</title>
        <authorList>
            <consortium name="The Broad Institute Genome Sequencing Platform"/>
            <consortium name="The Broad Institute Genome Sequencing Center for Infectious Disease"/>
            <person name="Cerqueira G."/>
            <person name="Feldgarden M."/>
            <person name="Courvalin P."/>
            <person name="Perichon B."/>
            <person name="Grillot-Courvalin C."/>
            <person name="Clermont D."/>
            <person name="Rocha E."/>
            <person name="Yoon E.-J."/>
            <person name="Nemec A."/>
            <person name="Walker B."/>
            <person name="Young S.K."/>
            <person name="Zeng Q."/>
            <person name="Gargeya S."/>
            <person name="Fitzgerald M."/>
            <person name="Haas B."/>
            <person name="Abouelleil A."/>
            <person name="Alvarado L."/>
            <person name="Arachchi H.M."/>
            <person name="Berlin A.M."/>
            <person name="Chapman S.B."/>
            <person name="Dewar J."/>
            <person name="Goldberg J."/>
            <person name="Griggs A."/>
            <person name="Gujja S."/>
            <person name="Hansen M."/>
            <person name="Howarth C."/>
            <person name="Imamovic A."/>
            <person name="Larimer J."/>
            <person name="McCowan C."/>
            <person name="Murphy C."/>
            <person name="Neiman D."/>
            <person name="Pearson M."/>
            <person name="Priest M."/>
            <person name="Roberts A."/>
            <person name="Saif S."/>
            <person name="Shea T."/>
            <person name="Sisk P."/>
            <person name="Sykes S."/>
            <person name="Wortman J."/>
            <person name="Nusbaum C."/>
            <person name="Birren B."/>
        </authorList>
    </citation>
    <scope>NUCLEOTIDE SEQUENCE [LARGE SCALE GENOMIC DNA]</scope>
    <source>
        <strain evidence="1 2">NIPH 900</strain>
    </source>
</reference>
<dbReference type="PATRIC" id="fig|1217675.3.peg.1778"/>
<dbReference type="AlphaFoldDB" id="N8XVU5"/>
<protein>
    <submittedName>
        <fullName evidence="1">Uncharacterized protein</fullName>
    </submittedName>
</protein>
<dbReference type="HOGENOM" id="CLU_2911972_0_0_6"/>
<proteinExistence type="predicted"/>
<comment type="caution">
    <text evidence="1">The sequence shown here is derived from an EMBL/GenBank/DDBJ whole genome shotgun (WGS) entry which is preliminary data.</text>
</comment>
<dbReference type="EMBL" id="APPI01000016">
    <property type="protein sequence ID" value="ENV13174.1"/>
    <property type="molecule type" value="Genomic_DNA"/>
</dbReference>
<organism evidence="1 2">
    <name type="scientific">Acinetobacter schindleri NIPH 900</name>
    <dbReference type="NCBI Taxonomy" id="1217675"/>
    <lineage>
        <taxon>Bacteria</taxon>
        <taxon>Pseudomonadati</taxon>
        <taxon>Pseudomonadota</taxon>
        <taxon>Gammaproteobacteria</taxon>
        <taxon>Moraxellales</taxon>
        <taxon>Moraxellaceae</taxon>
        <taxon>Acinetobacter</taxon>
    </lineage>
</organism>
<evidence type="ECO:0000313" key="2">
    <source>
        <dbReference type="Proteomes" id="UP000018438"/>
    </source>
</evidence>
<gene>
    <name evidence="1" type="ORF">F965_01845</name>
</gene>
<name>N8XVU5_9GAMM</name>
<keyword evidence="2" id="KW-1185">Reference proteome</keyword>
<accession>N8XVU5</accession>
<sequence length="61" mass="7177">MATADHKMDSYFSRSCIHLWEKLLERLNEHYLHQTARRSCAYTQVMGSDLSKNLESCNQDI</sequence>
<evidence type="ECO:0000313" key="1">
    <source>
        <dbReference type="EMBL" id="ENV13174.1"/>
    </source>
</evidence>